<dbReference type="EMBL" id="AP017470">
    <property type="protein sequence ID" value="BBB32285.1"/>
    <property type="molecule type" value="Genomic_DNA"/>
</dbReference>
<protein>
    <recommendedName>
        <fullName evidence="5">Oxygen tolerance</fullName>
    </recommendedName>
</protein>
<evidence type="ECO:0000256" key="2">
    <source>
        <dbReference type="SAM" id="SignalP"/>
    </source>
</evidence>
<feature type="chain" id="PRO_5033056756" description="Oxygen tolerance" evidence="2">
    <location>
        <begin position="19"/>
        <end position="315"/>
    </location>
</feature>
<dbReference type="AlphaFoldDB" id="A0A7R6PX48"/>
<feature type="signal peptide" evidence="2">
    <location>
        <begin position="1"/>
        <end position="18"/>
    </location>
</feature>
<reference evidence="3 4" key="1">
    <citation type="journal article" date="2012" name="Extremophiles">
        <title>Thermotomaculum hydrothermale gen. nov., sp. nov., a novel heterotrophic thermophile within the phylum Acidobacteria from a deep-sea hydrothermal vent chimney in the Southern Okinawa Trough.</title>
        <authorList>
            <person name="Izumi H."/>
            <person name="Nunoura T."/>
            <person name="Miyazaki M."/>
            <person name="Mino S."/>
            <person name="Toki T."/>
            <person name="Takai K."/>
            <person name="Sako Y."/>
            <person name="Sawabe T."/>
            <person name="Nakagawa S."/>
        </authorList>
    </citation>
    <scope>NUCLEOTIDE SEQUENCE [LARGE SCALE GENOMIC DNA]</scope>
    <source>
        <strain evidence="3 4">AC55</strain>
    </source>
</reference>
<gene>
    <name evidence="3" type="ORF">TTHT_0714</name>
</gene>
<dbReference type="Proteomes" id="UP000595564">
    <property type="component" value="Chromosome"/>
</dbReference>
<dbReference type="KEGG" id="thyd:TTHT_0714"/>
<proteinExistence type="predicted"/>
<evidence type="ECO:0000256" key="1">
    <source>
        <dbReference type="SAM" id="Phobius"/>
    </source>
</evidence>
<keyword evidence="1" id="KW-0472">Membrane</keyword>
<name>A0A7R6PX48_9BACT</name>
<feature type="transmembrane region" description="Helical" evidence="1">
    <location>
        <begin position="150"/>
        <end position="168"/>
    </location>
</feature>
<accession>A0A7R6PX48</accession>
<evidence type="ECO:0000313" key="4">
    <source>
        <dbReference type="Proteomes" id="UP000595564"/>
    </source>
</evidence>
<dbReference type="RefSeq" id="WP_201328629.1">
    <property type="nucleotide sequence ID" value="NZ_AP017470.1"/>
</dbReference>
<keyword evidence="1" id="KW-0812">Transmembrane</keyword>
<evidence type="ECO:0000313" key="3">
    <source>
        <dbReference type="EMBL" id="BBB32285.1"/>
    </source>
</evidence>
<keyword evidence="2" id="KW-0732">Signal</keyword>
<keyword evidence="1" id="KW-1133">Transmembrane helix</keyword>
<sequence>MRKKALIIVFLFSLFAIAREPNITVSLTKYKCSIGDKITAEVKVVTDSKAKVEFDIEKNEDKDIVVENYKTETKKLPEDMKLTTLTFTVQSFKLGDISIGKVKVKVDGKEYEKEIPKITVQSILPENKKKINPLKPQASIKPDYSYLKRYVKYALIAILILIILYFLLKKLIEKIKGREKKVEEKPEILESPCIEIKKLTSSLLGRTYLKEGRVKEFFVELSEIAKRFLGRVFDFDYESKTSEEIFELINGKVKIEEESLIKDFFEICDLVKFAKYLPEQSEINRTVNTLYQFADLICKRLKLEEEKGEEKDVQV</sequence>
<organism evidence="3 4">
    <name type="scientific">Thermotomaculum hydrothermale</name>
    <dbReference type="NCBI Taxonomy" id="981385"/>
    <lineage>
        <taxon>Bacteria</taxon>
        <taxon>Pseudomonadati</taxon>
        <taxon>Acidobacteriota</taxon>
        <taxon>Holophagae</taxon>
        <taxon>Thermotomaculales</taxon>
        <taxon>Thermotomaculaceae</taxon>
        <taxon>Thermotomaculum</taxon>
    </lineage>
</organism>
<evidence type="ECO:0008006" key="5">
    <source>
        <dbReference type="Google" id="ProtNLM"/>
    </source>
</evidence>
<keyword evidence="4" id="KW-1185">Reference proteome</keyword>